<keyword evidence="8" id="KW-1133">Transmembrane helix</keyword>
<dbReference type="FunFam" id="2.20.100.10:FF:000019">
    <property type="entry name" value="Thrombospondin type 1 domain containing 7A"/>
    <property type="match status" value="1"/>
</dbReference>
<dbReference type="FunFam" id="2.20.100.10:FF:000197">
    <property type="entry name" value="Thrombospondin type 1 domain containing 7A"/>
    <property type="match status" value="2"/>
</dbReference>
<sequence length="1613" mass="178382">MSCPQGKPRTFAGLSWAVVCAVVLLNLEIDVVEGLEAGPYVWTPSPWGECERGGGKCNRARRAVCLRSVDSRMVPPYYCREQDDSELPVLIEPCFNCTQDCVHSVWSPWSDCSATCAPEATRYRTRRVLVPARGEGARPCGPFSEVEDCPDLPVCTVEITVRSYTWKVGPWTSCRQPPVTEAPMIRIQKPVMGKEGSPQRDLRKKAQRRVQWRTIIGGLCSDRNKGPKPKQSSVGSCDSGLRTREVACIDYEGNAVSDPFCMEGRKGASRPASSEACVLPCDCQVSDWGDWGACSKTCHDTDSTDDQDMGLQTRTRTVVRLPLNGGLPCPSLSEQAHCNVSALPPCPVYSWHSESWGECVLDEETEGVCGAGWQGRQVWCTEEADQDNRPVNNALCLHGDNTTSARPAVRRACRVPCPQGCELGEWQNWSPCTKSCGTGGLRLRFREVLIPAAHGGEQCDAQVQTRECEPVECSWWHTGRWSKCFLNFGLDQPCGPGSQIRVMYCKSALDEVLPRENCSHIQEPQRENNCKVPCPGDCVVSEWSDWGHCSVSCGVKGGFQTRIRQVLAYSRNDTECLPEDELVQRRYHHDLPTAYSRNDTECLPADELVQRRVCNQQVPCSTYLWQVGPWGGCQSVNQTCGDDSGVQTRPVYCGKDTGSAVDEELCDADSKPPRQQACSVPCPEDCMLSKFSGWSECSQTCGDAALKFKTQRILRVAANGGKACPPHSKDGIVTKRRRCKNLPPCYTYDWSPEQWGECQALFGKCGPGYQTRKVDCGRNDGVTADHGVCVEKLLANPPPSQKRCFIPCPGDCVLSDWSDYGPCSQTCGDLPGTMVRTRYIVNLDPTQTEKEQCPHIRDEDLVEQAPCNGQPCLTYNWEMGPWRSCIPHKDAMCGRGLQHAVVLCVRSDGQQVEPDLCEERLRPLSSRPCDVPCPVDCQVSDWSEWSLCSHVCGLGTKNRAREVVRPAQHGGRPCPDLLQTTTCSLRSCEDLEWEVSEWSACAVRGTCGEGYQTRSYNCPLGEGYFEVTQCEWSAPIPQTVRMCDLPCPGDCVLSEWSDWSECSLPCSEGGGYKTRTREMVRRPIPEGRQCGNTTEIASCKADCQHEYRVQVSSWTGCMVPSGDVCGKGTRHRTVNCVRDDGMLMSLSHCHDTNVTRSEPCKLECPVDCNLGGFSDWTTCTGACGLSAYRNRTREIAEEGNKLGRPCPSELLRTQTLPCDPAPCYTHSWERGDWGDCSVASQGCGIGERTRTVKCHRSDGRMVDEIYCLVEDDITSLDPSHVQLVLSGVNRTELDIETSQSCGSPCPGDCQMTNWSKWGPCQRDCSEPSSRATRARTRAIIRPETGLGRACPLEAEELIQIRSCPSLKAVCPVYRWRTGPWDDQDIRDVWCEDQDGTWVTETACVERDRPSAIKWCIPECSGRYSTCSEGRCICQDGFEGDGVLCFPKEGCADDSHCQFDGAYCNQDDRRCECVAGMVALTVTGPCVLTTAAPTTTVTVLPTEGVHAAGRSSGLPPWWWIPLAVLVGVLAALLLGIMCYRKHHSGEAVINDPASPDYSKNEEKRRQLYVSMLPGNKASAKKGGVVVICLSTKLEKCNLWDWRRNEHDEQNTCII</sequence>
<organism>
    <name type="scientific">Branchiostoma floridae</name>
    <name type="common">Florida lancelet</name>
    <name type="synonym">Amphioxus</name>
    <dbReference type="NCBI Taxonomy" id="7739"/>
    <lineage>
        <taxon>Eukaryota</taxon>
        <taxon>Metazoa</taxon>
        <taxon>Chordata</taxon>
        <taxon>Cephalochordata</taxon>
        <taxon>Leptocardii</taxon>
        <taxon>Amphioxiformes</taxon>
        <taxon>Branchiostomatidae</taxon>
        <taxon>Branchiostoma</taxon>
    </lineage>
</organism>
<gene>
    <name evidence="11" type="ORF">BRAFLDRAFT_127656</name>
</gene>
<protein>
    <recommendedName>
        <fullName evidence="10">Spondin-like TSP1 domain-containing protein</fullName>
    </recommendedName>
</protein>
<dbReference type="InterPro" id="IPR000884">
    <property type="entry name" value="TSP1_rpt"/>
</dbReference>
<feature type="region of interest" description="Disordered" evidence="7">
    <location>
        <begin position="219"/>
        <end position="238"/>
    </location>
</feature>
<feature type="domain" description="Spondin-like TSP1" evidence="10">
    <location>
        <begin position="283"/>
        <end position="340"/>
    </location>
</feature>
<dbReference type="Pfam" id="PF00090">
    <property type="entry name" value="TSP_1"/>
    <property type="match status" value="6"/>
</dbReference>
<dbReference type="PANTHER" id="PTHR11311:SF31">
    <property type="entry name" value="SPONDIN-LIKE TSP1 DOMAIN-CONTAINING PROTEIN"/>
    <property type="match status" value="1"/>
</dbReference>
<dbReference type="FunFam" id="2.20.100.10:FF:000018">
    <property type="entry name" value="Thrombospondin type 1 domain containing 7A"/>
    <property type="match status" value="1"/>
</dbReference>
<evidence type="ECO:0000256" key="6">
    <source>
        <dbReference type="ARBA" id="ARBA00023180"/>
    </source>
</evidence>
<evidence type="ECO:0000313" key="11">
    <source>
        <dbReference type="EMBL" id="EEN65523.1"/>
    </source>
</evidence>
<accession>C3Y2G8</accession>
<dbReference type="FunFam" id="2.20.100.10:FF:000005">
    <property type="entry name" value="ADAM metallopeptidase with thrombospondin type 1 motif 9"/>
    <property type="match status" value="1"/>
</dbReference>
<name>C3Y2G8_BRAFL</name>
<dbReference type="GO" id="GO:0005576">
    <property type="term" value="C:extracellular region"/>
    <property type="evidence" value="ECO:0007669"/>
    <property type="project" value="UniProtKB-SubCell"/>
</dbReference>
<evidence type="ECO:0000256" key="2">
    <source>
        <dbReference type="ARBA" id="ARBA00022525"/>
    </source>
</evidence>
<keyword evidence="4" id="KW-0677">Repeat</keyword>
<evidence type="ECO:0000256" key="5">
    <source>
        <dbReference type="ARBA" id="ARBA00023157"/>
    </source>
</evidence>
<keyword evidence="2" id="KW-0964">Secreted</keyword>
<reference evidence="11" key="1">
    <citation type="journal article" date="2008" name="Nature">
        <title>The amphioxus genome and the evolution of the chordate karyotype.</title>
        <authorList>
            <consortium name="US DOE Joint Genome Institute (JGI-PGF)"/>
            <person name="Putnam N.H."/>
            <person name="Butts T."/>
            <person name="Ferrier D.E.K."/>
            <person name="Furlong R.F."/>
            <person name="Hellsten U."/>
            <person name="Kawashima T."/>
            <person name="Robinson-Rechavi M."/>
            <person name="Shoguchi E."/>
            <person name="Terry A."/>
            <person name="Yu J.-K."/>
            <person name="Benito-Gutierrez E.L."/>
            <person name="Dubchak I."/>
            <person name="Garcia-Fernandez J."/>
            <person name="Gibson-Brown J.J."/>
            <person name="Grigoriev I.V."/>
            <person name="Horton A.C."/>
            <person name="de Jong P.J."/>
            <person name="Jurka J."/>
            <person name="Kapitonov V.V."/>
            <person name="Kohara Y."/>
            <person name="Kuroki Y."/>
            <person name="Lindquist E."/>
            <person name="Lucas S."/>
            <person name="Osoegawa K."/>
            <person name="Pennacchio L.A."/>
            <person name="Salamov A.A."/>
            <person name="Satou Y."/>
            <person name="Sauka-Spengler T."/>
            <person name="Schmutz J."/>
            <person name="Shin-I T."/>
            <person name="Toyoda A."/>
            <person name="Bronner-Fraser M."/>
            <person name="Fujiyama A."/>
            <person name="Holland L.Z."/>
            <person name="Holland P.W.H."/>
            <person name="Satoh N."/>
            <person name="Rokhsar D.S."/>
        </authorList>
    </citation>
    <scope>NUCLEOTIDE SEQUENCE [LARGE SCALE GENOMIC DNA]</scope>
    <source>
        <strain evidence="11">S238N-H82</strain>
        <tissue evidence="11">Testes</tissue>
    </source>
</reference>
<dbReference type="PANTHER" id="PTHR11311">
    <property type="entry name" value="SPONDIN"/>
    <property type="match status" value="1"/>
</dbReference>
<evidence type="ECO:0000256" key="4">
    <source>
        <dbReference type="ARBA" id="ARBA00022737"/>
    </source>
</evidence>
<dbReference type="Pfam" id="PF19030">
    <property type="entry name" value="TSP1_ADAMTS"/>
    <property type="match status" value="3"/>
</dbReference>
<dbReference type="eggNOG" id="KOG3538">
    <property type="taxonomic scope" value="Eukaryota"/>
</dbReference>
<dbReference type="FunFam" id="2.20.100.10:FF:000027">
    <property type="entry name" value="Thrombospondin type 1 domain containing 7A"/>
    <property type="match status" value="2"/>
</dbReference>
<dbReference type="PROSITE" id="PS50092">
    <property type="entry name" value="TSP1"/>
    <property type="match status" value="13"/>
</dbReference>
<keyword evidence="6" id="KW-0325">Glycoprotein</keyword>
<feature type="domain" description="Spondin-like TSP1" evidence="10">
    <location>
        <begin position="1051"/>
        <end position="1101"/>
    </location>
</feature>
<evidence type="ECO:0000256" key="7">
    <source>
        <dbReference type="SAM" id="MobiDB-lite"/>
    </source>
</evidence>
<dbReference type="InterPro" id="IPR051418">
    <property type="entry name" value="Spondin/Thrombospondin_T1"/>
</dbReference>
<dbReference type="Gene3D" id="2.20.100.10">
    <property type="entry name" value="Thrombospondin type-1 (TSP1) repeat"/>
    <property type="match status" value="11"/>
</dbReference>
<evidence type="ECO:0000256" key="9">
    <source>
        <dbReference type="SAM" id="SignalP"/>
    </source>
</evidence>
<dbReference type="InterPro" id="IPR036383">
    <property type="entry name" value="TSP1_rpt_sf"/>
</dbReference>
<dbReference type="SUPFAM" id="SSF82895">
    <property type="entry name" value="TSP-1 type 1 repeat"/>
    <property type="match status" value="13"/>
</dbReference>
<evidence type="ECO:0000259" key="10">
    <source>
        <dbReference type="Pfam" id="PF19028"/>
    </source>
</evidence>
<dbReference type="FunFam" id="2.20.100.10:FF:000017">
    <property type="entry name" value="Thrombospondin type 1 domain containing 7A"/>
    <property type="match status" value="1"/>
</dbReference>
<feature type="domain" description="Spondin-like TSP1" evidence="10">
    <location>
        <begin position="937"/>
        <end position="988"/>
    </location>
</feature>
<feature type="transmembrane region" description="Helical" evidence="8">
    <location>
        <begin position="1516"/>
        <end position="1538"/>
    </location>
</feature>
<dbReference type="InParanoid" id="C3Y2G8"/>
<feature type="chain" id="PRO_5002935101" description="Spondin-like TSP1 domain-containing protein" evidence="9">
    <location>
        <begin position="35"/>
        <end position="1613"/>
    </location>
</feature>
<keyword evidence="5" id="KW-1015">Disulfide bond</keyword>
<dbReference type="SMART" id="SM00209">
    <property type="entry name" value="TSP1"/>
    <property type="match status" value="18"/>
</dbReference>
<comment type="subcellular location">
    <subcellularLocation>
        <location evidence="1">Secreted</location>
    </subcellularLocation>
</comment>
<feature type="domain" description="Spondin-like TSP1" evidence="10">
    <location>
        <begin position="421"/>
        <end position="473"/>
    </location>
</feature>
<evidence type="ECO:0000256" key="3">
    <source>
        <dbReference type="ARBA" id="ARBA00022729"/>
    </source>
</evidence>
<feature type="signal peptide" evidence="9">
    <location>
        <begin position="1"/>
        <end position="34"/>
    </location>
</feature>
<proteinExistence type="predicted"/>
<dbReference type="InterPro" id="IPR044004">
    <property type="entry name" value="TSP1_spondin_dom"/>
</dbReference>
<keyword evidence="8" id="KW-0812">Transmembrane</keyword>
<evidence type="ECO:0000256" key="8">
    <source>
        <dbReference type="SAM" id="Phobius"/>
    </source>
</evidence>
<dbReference type="Pfam" id="PF19028">
    <property type="entry name" value="TSP1_spondin"/>
    <property type="match status" value="4"/>
</dbReference>
<evidence type="ECO:0000256" key="1">
    <source>
        <dbReference type="ARBA" id="ARBA00004613"/>
    </source>
</evidence>
<dbReference type="EMBL" id="GG666481">
    <property type="protein sequence ID" value="EEN65523.1"/>
    <property type="molecule type" value="Genomic_DNA"/>
</dbReference>
<keyword evidence="8" id="KW-0472">Membrane</keyword>
<keyword evidence="3 9" id="KW-0732">Signal</keyword>